<dbReference type="Proteomes" id="UP000017836">
    <property type="component" value="Unassembled WGS sequence"/>
</dbReference>
<reference evidence="2" key="1">
    <citation type="journal article" date="2013" name="Science">
        <title>The Amborella genome and the evolution of flowering plants.</title>
        <authorList>
            <consortium name="Amborella Genome Project"/>
        </authorList>
    </citation>
    <scope>NUCLEOTIDE SEQUENCE [LARGE SCALE GENOMIC DNA]</scope>
</reference>
<sequence length="107" mass="12286">MDRDSTLEPQYTRLFSMAQNKGAKVAESDEFLGDQLTWSPKFQRHLMDEEINDMISLLVTLNHVFTTALGRYKLTWTPLPSRLSMLTSIYKQITSQPLPLPLVTNNV</sequence>
<name>W1NGI9_AMBTC</name>
<evidence type="ECO:0000313" key="1">
    <source>
        <dbReference type="EMBL" id="ERM94608.1"/>
    </source>
</evidence>
<gene>
    <name evidence="1" type="ORF">AMTR_s00011p00108390</name>
</gene>
<dbReference type="EMBL" id="KI397507">
    <property type="protein sequence ID" value="ERM94608.1"/>
    <property type="molecule type" value="Genomic_DNA"/>
</dbReference>
<dbReference type="HOGENOM" id="CLU_2213437_0_0_1"/>
<keyword evidence="2" id="KW-1185">Reference proteome</keyword>
<protein>
    <submittedName>
        <fullName evidence="1">Uncharacterized protein</fullName>
    </submittedName>
</protein>
<dbReference type="AlphaFoldDB" id="W1NGI9"/>
<accession>W1NGI9</accession>
<dbReference type="Gramene" id="ERM94608">
    <property type="protein sequence ID" value="ERM94608"/>
    <property type="gene ID" value="AMTR_s00011p00108390"/>
</dbReference>
<organism evidence="1 2">
    <name type="scientific">Amborella trichopoda</name>
    <dbReference type="NCBI Taxonomy" id="13333"/>
    <lineage>
        <taxon>Eukaryota</taxon>
        <taxon>Viridiplantae</taxon>
        <taxon>Streptophyta</taxon>
        <taxon>Embryophyta</taxon>
        <taxon>Tracheophyta</taxon>
        <taxon>Spermatophyta</taxon>
        <taxon>Magnoliopsida</taxon>
        <taxon>Amborellales</taxon>
        <taxon>Amborellaceae</taxon>
        <taxon>Amborella</taxon>
    </lineage>
</organism>
<proteinExistence type="predicted"/>
<evidence type="ECO:0000313" key="2">
    <source>
        <dbReference type="Proteomes" id="UP000017836"/>
    </source>
</evidence>